<dbReference type="InterPro" id="IPR004843">
    <property type="entry name" value="Calcineurin-like_PHP"/>
</dbReference>
<accession>A0A160PFT9</accession>
<dbReference type="Proteomes" id="UP000218288">
    <property type="component" value="Chromosome"/>
</dbReference>
<dbReference type="PANTHER" id="PTHR37844:SF2">
    <property type="entry name" value="SER_THR PROTEIN PHOSPHATASE SUPERFAMILY (AFU_ORTHOLOGUE AFUA_1G14840)"/>
    <property type="match status" value="1"/>
</dbReference>
<protein>
    <submittedName>
        <fullName evidence="2">Metallophosphoesterase</fullName>
    </submittedName>
</protein>
<dbReference type="RefSeq" id="WP_096485556.1">
    <property type="nucleotide sequence ID" value="NZ_AP014809.1"/>
</dbReference>
<organism evidence="2 3">
    <name type="scientific">Methylorubrum populi</name>
    <dbReference type="NCBI Taxonomy" id="223967"/>
    <lineage>
        <taxon>Bacteria</taxon>
        <taxon>Pseudomonadati</taxon>
        <taxon>Pseudomonadota</taxon>
        <taxon>Alphaproteobacteria</taxon>
        <taxon>Hyphomicrobiales</taxon>
        <taxon>Methylobacteriaceae</taxon>
        <taxon>Methylorubrum</taxon>
    </lineage>
</organism>
<evidence type="ECO:0000259" key="1">
    <source>
        <dbReference type="Pfam" id="PF00149"/>
    </source>
</evidence>
<dbReference type="AlphaFoldDB" id="A0A160PFT9"/>
<dbReference type="GO" id="GO:0016787">
    <property type="term" value="F:hydrolase activity"/>
    <property type="evidence" value="ECO:0007669"/>
    <property type="project" value="InterPro"/>
</dbReference>
<dbReference type="InterPro" id="IPR029052">
    <property type="entry name" value="Metallo-depent_PP-like"/>
</dbReference>
<proteinExistence type="predicted"/>
<evidence type="ECO:0000313" key="3">
    <source>
        <dbReference type="Proteomes" id="UP000218288"/>
    </source>
</evidence>
<feature type="domain" description="Calcineurin-like phosphoesterase" evidence="1">
    <location>
        <begin position="1"/>
        <end position="222"/>
    </location>
</feature>
<reference evidence="2 3" key="1">
    <citation type="journal article" date="2016" name="Genome Announc.">
        <title>Complete Genome Sequence of Methylobacterium populi P-1M, Isolated from Pink-Pigmented Household Biofilm.</title>
        <authorList>
            <person name="Morohoshi T."/>
            <person name="Ikeda T."/>
        </authorList>
    </citation>
    <scope>NUCLEOTIDE SEQUENCE [LARGE SCALE GENOMIC DNA]</scope>
    <source>
        <strain evidence="2 3">P-1M</strain>
    </source>
</reference>
<dbReference type="Gene3D" id="3.60.21.10">
    <property type="match status" value="1"/>
</dbReference>
<name>A0A160PFT9_9HYPH</name>
<gene>
    <name evidence="2" type="ORF">MPPM_2850</name>
</gene>
<sequence>MRIWILSDLHQGVGGPPWNPARIPEADVVVVAGDVCEGLGAAVDWAAEALGRHMPVVMVAGNHEFYRRIHGEELALGRAAAQAAGIHLLEDEAVTLGGVRFCGATLWTDYALDGLERRRAAMDAAGRGLNDHRRIRWGHARRPFRPEEALGLHEASRAFLDAVLRETPGGLPQVVVTHHGPAPASVAPAFAGDPLNPAFVSDLGPMIEDRRPALWVHGHVHASLDYVHAATRVICNPRGYGSENPAFRADLVVEVGA</sequence>
<dbReference type="SUPFAM" id="SSF56300">
    <property type="entry name" value="Metallo-dependent phosphatases"/>
    <property type="match status" value="1"/>
</dbReference>
<evidence type="ECO:0000313" key="2">
    <source>
        <dbReference type="EMBL" id="BAU91455.1"/>
    </source>
</evidence>
<dbReference type="EMBL" id="AP014809">
    <property type="protein sequence ID" value="BAU91455.1"/>
    <property type="molecule type" value="Genomic_DNA"/>
</dbReference>
<dbReference type="PANTHER" id="PTHR37844">
    <property type="entry name" value="SER/THR PROTEIN PHOSPHATASE SUPERFAMILY (AFU_ORTHOLOGUE AFUA_1G14840)"/>
    <property type="match status" value="1"/>
</dbReference>
<dbReference type="OrthoDB" id="356681at2"/>
<dbReference type="Pfam" id="PF00149">
    <property type="entry name" value="Metallophos"/>
    <property type="match status" value="1"/>
</dbReference>